<sequence>MEDVYRMVIHRDVEKLVCHKGGNGPALRAGLHHLAMSSSRKSGTAIGSVAVESCGDVPLRIAGHFHGHSVGEHANGYTGLQRAPTVQRFDIGIASF</sequence>
<accession>A0AA40G1C7</accession>
<keyword evidence="2" id="KW-1185">Reference proteome</keyword>
<evidence type="ECO:0000313" key="1">
    <source>
        <dbReference type="EMBL" id="KAK1128942.1"/>
    </source>
</evidence>
<proteinExistence type="predicted"/>
<evidence type="ECO:0000313" key="2">
    <source>
        <dbReference type="Proteomes" id="UP001177670"/>
    </source>
</evidence>
<reference evidence="1" key="1">
    <citation type="submission" date="2021-10" db="EMBL/GenBank/DDBJ databases">
        <title>Melipona bicolor Genome sequencing and assembly.</title>
        <authorList>
            <person name="Araujo N.S."/>
            <person name="Arias M.C."/>
        </authorList>
    </citation>
    <scope>NUCLEOTIDE SEQUENCE</scope>
    <source>
        <strain evidence="1">USP_2M_L1-L4_2017</strain>
        <tissue evidence="1">Whole body</tissue>
    </source>
</reference>
<dbReference type="Proteomes" id="UP001177670">
    <property type="component" value="Unassembled WGS sequence"/>
</dbReference>
<dbReference type="EMBL" id="JAHYIQ010000009">
    <property type="protein sequence ID" value="KAK1128942.1"/>
    <property type="molecule type" value="Genomic_DNA"/>
</dbReference>
<comment type="caution">
    <text evidence="1">The sequence shown here is derived from an EMBL/GenBank/DDBJ whole genome shotgun (WGS) entry which is preliminary data.</text>
</comment>
<gene>
    <name evidence="1" type="ORF">K0M31_020078</name>
</gene>
<protein>
    <submittedName>
        <fullName evidence="1">Uncharacterized protein</fullName>
    </submittedName>
</protein>
<organism evidence="1 2">
    <name type="scientific">Melipona bicolor</name>
    <dbReference type="NCBI Taxonomy" id="60889"/>
    <lineage>
        <taxon>Eukaryota</taxon>
        <taxon>Metazoa</taxon>
        <taxon>Ecdysozoa</taxon>
        <taxon>Arthropoda</taxon>
        <taxon>Hexapoda</taxon>
        <taxon>Insecta</taxon>
        <taxon>Pterygota</taxon>
        <taxon>Neoptera</taxon>
        <taxon>Endopterygota</taxon>
        <taxon>Hymenoptera</taxon>
        <taxon>Apocrita</taxon>
        <taxon>Aculeata</taxon>
        <taxon>Apoidea</taxon>
        <taxon>Anthophila</taxon>
        <taxon>Apidae</taxon>
        <taxon>Melipona</taxon>
    </lineage>
</organism>
<name>A0AA40G1C7_9HYME</name>
<dbReference type="AlphaFoldDB" id="A0AA40G1C7"/>